<name>A0AAD7HBY9_9AGAR</name>
<evidence type="ECO:0000313" key="8">
    <source>
        <dbReference type="Proteomes" id="UP001215598"/>
    </source>
</evidence>
<evidence type="ECO:0000256" key="3">
    <source>
        <dbReference type="ARBA" id="ARBA00022777"/>
    </source>
</evidence>
<dbReference type="PROSITE" id="PS50011">
    <property type="entry name" value="PROTEIN_KINASE_DOM"/>
    <property type="match status" value="1"/>
</dbReference>
<accession>A0AAD7HBY9</accession>
<organism evidence="7 8">
    <name type="scientific">Mycena metata</name>
    <dbReference type="NCBI Taxonomy" id="1033252"/>
    <lineage>
        <taxon>Eukaryota</taxon>
        <taxon>Fungi</taxon>
        <taxon>Dikarya</taxon>
        <taxon>Basidiomycota</taxon>
        <taxon>Agaricomycotina</taxon>
        <taxon>Agaricomycetes</taxon>
        <taxon>Agaricomycetidae</taxon>
        <taxon>Agaricales</taxon>
        <taxon>Marasmiineae</taxon>
        <taxon>Mycenaceae</taxon>
        <taxon>Mycena</taxon>
    </lineage>
</organism>
<evidence type="ECO:0000256" key="1">
    <source>
        <dbReference type="ARBA" id="ARBA00022679"/>
    </source>
</evidence>
<dbReference type="EMBL" id="JARKIB010000279">
    <property type="protein sequence ID" value="KAJ7717264.1"/>
    <property type="molecule type" value="Genomic_DNA"/>
</dbReference>
<keyword evidence="1" id="KW-0808">Transferase</keyword>
<dbReference type="PANTHER" id="PTHR44329">
    <property type="entry name" value="SERINE/THREONINE-PROTEIN KINASE TNNI3K-RELATED"/>
    <property type="match status" value="1"/>
</dbReference>
<dbReference type="Pfam" id="PF00069">
    <property type="entry name" value="Pkinase"/>
    <property type="match status" value="1"/>
</dbReference>
<feature type="region of interest" description="Disordered" evidence="5">
    <location>
        <begin position="537"/>
        <end position="608"/>
    </location>
</feature>
<keyword evidence="3 7" id="KW-0418">Kinase</keyword>
<evidence type="ECO:0000313" key="7">
    <source>
        <dbReference type="EMBL" id="KAJ7717264.1"/>
    </source>
</evidence>
<protein>
    <submittedName>
        <fullName evidence="7">Kinase-like domain-containing protein</fullName>
    </submittedName>
</protein>
<comment type="caution">
    <text evidence="7">The sequence shown here is derived from an EMBL/GenBank/DDBJ whole genome shotgun (WGS) entry which is preliminary data.</text>
</comment>
<dbReference type="SUPFAM" id="SSF56112">
    <property type="entry name" value="Protein kinase-like (PK-like)"/>
    <property type="match status" value="1"/>
</dbReference>
<dbReference type="InterPro" id="IPR011009">
    <property type="entry name" value="Kinase-like_dom_sf"/>
</dbReference>
<evidence type="ECO:0000256" key="4">
    <source>
        <dbReference type="ARBA" id="ARBA00022840"/>
    </source>
</evidence>
<keyword evidence="2" id="KW-0547">Nucleotide-binding</keyword>
<dbReference type="Gene3D" id="1.10.510.10">
    <property type="entry name" value="Transferase(Phosphotransferase) domain 1"/>
    <property type="match status" value="1"/>
</dbReference>
<proteinExistence type="predicted"/>
<evidence type="ECO:0000256" key="2">
    <source>
        <dbReference type="ARBA" id="ARBA00022741"/>
    </source>
</evidence>
<sequence>MATLPSYALTASAAMPINLITYTRATLERRSGSPLHKFETLVKTWYEWGTVEALANFRPTVDILCDFLREDSVQYQRTHKLTQTIAHEIFDKMTQDHSRILGQMLLIFRDPTTYKDFLACRGSMAQQLLDLVQDLLDSSIESRPLLSKALIRLTRASGLYPRCFTLPGAMKIGKQVAAGGFGDIYQCSVGKQTVAVKMMRLFRDSDVEAARKAYGHEAVVWRQLSHPNLLPFFGLYFLEKRLCLVSPWMENGHIMDFLRDVSPDHDRLALMLDIANGLKYLHMESIIHGDLKPTNILITPLGRACIADFGLSSISEVASLNFPHSTTKIQGGTVRYQAPEVMQDNPNHYGSDIYALGCVYYEIMTGKVPFSEVRNEVGVILKVIDGARPSVPEASDYDPSFWSLLLACWRHDPGLRPSVYELINCLVKPPIAAKTIRSAKDWDEASTSKFRCHNWPPVQSITEIGRQILGDETFEEVYEGTSPFLILSSPCTENEILFKKTDTTNDDVKTISLPYAPADLFVGSVVLFDSTRRMKYLDQSPPTETPSRFSDHDAGCREDNNVAGRSLLDNKATIGRTDETRRTLGRRGVDSGGADGDKSTASRSATHHGPPKPLNYVLFTSDTTPAYVVCFMCSIVDIFRSHPLPAAGIEPCSWQ</sequence>
<dbReference type="InterPro" id="IPR000719">
    <property type="entry name" value="Prot_kinase_dom"/>
</dbReference>
<feature type="compositionally biased region" description="Basic and acidic residues" evidence="5">
    <location>
        <begin position="549"/>
        <end position="560"/>
    </location>
</feature>
<gene>
    <name evidence="7" type="ORF">B0H16DRAFT_1611553</name>
</gene>
<reference evidence="7" key="1">
    <citation type="submission" date="2023-03" db="EMBL/GenBank/DDBJ databases">
        <title>Massive genome expansion in bonnet fungi (Mycena s.s.) driven by repeated elements and novel gene families across ecological guilds.</title>
        <authorList>
            <consortium name="Lawrence Berkeley National Laboratory"/>
            <person name="Harder C.B."/>
            <person name="Miyauchi S."/>
            <person name="Viragh M."/>
            <person name="Kuo A."/>
            <person name="Thoen E."/>
            <person name="Andreopoulos B."/>
            <person name="Lu D."/>
            <person name="Skrede I."/>
            <person name="Drula E."/>
            <person name="Henrissat B."/>
            <person name="Morin E."/>
            <person name="Kohler A."/>
            <person name="Barry K."/>
            <person name="LaButti K."/>
            <person name="Morin E."/>
            <person name="Salamov A."/>
            <person name="Lipzen A."/>
            <person name="Mereny Z."/>
            <person name="Hegedus B."/>
            <person name="Baldrian P."/>
            <person name="Stursova M."/>
            <person name="Weitz H."/>
            <person name="Taylor A."/>
            <person name="Grigoriev I.V."/>
            <person name="Nagy L.G."/>
            <person name="Martin F."/>
            <person name="Kauserud H."/>
        </authorList>
    </citation>
    <scope>NUCLEOTIDE SEQUENCE</scope>
    <source>
        <strain evidence="7">CBHHK182m</strain>
    </source>
</reference>
<dbReference type="GO" id="GO:0005524">
    <property type="term" value="F:ATP binding"/>
    <property type="evidence" value="ECO:0007669"/>
    <property type="project" value="UniProtKB-KW"/>
</dbReference>
<dbReference type="Proteomes" id="UP001215598">
    <property type="component" value="Unassembled WGS sequence"/>
</dbReference>
<dbReference type="InterPro" id="IPR051681">
    <property type="entry name" value="Ser/Thr_Kinases-Pseudokinases"/>
</dbReference>
<dbReference type="PANTHER" id="PTHR44329:SF288">
    <property type="entry name" value="MITOGEN-ACTIVATED PROTEIN KINASE KINASE KINASE 20"/>
    <property type="match status" value="1"/>
</dbReference>
<feature type="domain" description="Protein kinase" evidence="6">
    <location>
        <begin position="170"/>
        <end position="431"/>
    </location>
</feature>
<dbReference type="GO" id="GO:0004674">
    <property type="term" value="F:protein serine/threonine kinase activity"/>
    <property type="evidence" value="ECO:0007669"/>
    <property type="project" value="TreeGrafter"/>
</dbReference>
<dbReference type="SMART" id="SM00220">
    <property type="entry name" value="S_TKc"/>
    <property type="match status" value="1"/>
</dbReference>
<dbReference type="AlphaFoldDB" id="A0AAD7HBY9"/>
<dbReference type="InterPro" id="IPR008271">
    <property type="entry name" value="Ser/Thr_kinase_AS"/>
</dbReference>
<evidence type="ECO:0000256" key="5">
    <source>
        <dbReference type="SAM" id="MobiDB-lite"/>
    </source>
</evidence>
<dbReference type="PROSITE" id="PS00108">
    <property type="entry name" value="PROTEIN_KINASE_ST"/>
    <property type="match status" value="1"/>
</dbReference>
<keyword evidence="4" id="KW-0067">ATP-binding</keyword>
<evidence type="ECO:0000259" key="6">
    <source>
        <dbReference type="PROSITE" id="PS50011"/>
    </source>
</evidence>
<keyword evidence="8" id="KW-1185">Reference proteome</keyword>